<dbReference type="InterPro" id="IPR050584">
    <property type="entry name" value="Cholesterol_7-desaturase"/>
</dbReference>
<evidence type="ECO:0000256" key="2">
    <source>
        <dbReference type="ARBA" id="ARBA00004370"/>
    </source>
</evidence>
<reference evidence="19" key="2">
    <citation type="submission" date="2019-04" db="EMBL/GenBank/DDBJ databases">
        <authorList>
            <person name="Lee J.-S."/>
        </authorList>
    </citation>
    <scope>NUCLEOTIDE SEQUENCE</scope>
</reference>
<comment type="similarity">
    <text evidence="13">Belongs to the cholesterol 7-desaturase family.</text>
</comment>
<evidence type="ECO:0000313" key="19">
    <source>
        <dbReference type="EMBL" id="QDD68974.1"/>
    </source>
</evidence>
<evidence type="ECO:0000256" key="17">
    <source>
        <dbReference type="SAM" id="Phobius"/>
    </source>
</evidence>
<comment type="catalytic activity">
    <reaction evidence="15">
        <text>cholesterol + NADH + O2 + H(+) = 7-dehydrocholesterol + NAD(+) + 2 H2O</text>
        <dbReference type="Rhea" id="RHEA:51644"/>
        <dbReference type="ChEBI" id="CHEBI:15377"/>
        <dbReference type="ChEBI" id="CHEBI:15378"/>
        <dbReference type="ChEBI" id="CHEBI:15379"/>
        <dbReference type="ChEBI" id="CHEBI:16113"/>
        <dbReference type="ChEBI" id="CHEBI:17759"/>
        <dbReference type="ChEBI" id="CHEBI:57540"/>
        <dbReference type="ChEBI" id="CHEBI:57945"/>
        <dbReference type="EC" id="1.14.19.21"/>
    </reaction>
    <physiologicalReaction direction="left-to-right" evidence="15">
        <dbReference type="Rhea" id="RHEA:51645"/>
    </physiologicalReaction>
</comment>
<name>A0A4Y5V0P6_TIGJA</name>
<dbReference type="InterPro" id="IPR017941">
    <property type="entry name" value="Rieske_2Fe-2S"/>
</dbReference>
<proteinExistence type="evidence at transcript level"/>
<dbReference type="InterPro" id="IPR045605">
    <property type="entry name" value="KshA-like_C"/>
</dbReference>
<evidence type="ECO:0000256" key="12">
    <source>
        <dbReference type="ARBA" id="ARBA00025712"/>
    </source>
</evidence>
<evidence type="ECO:0000256" key="5">
    <source>
        <dbReference type="ARBA" id="ARBA00022714"/>
    </source>
</evidence>
<dbReference type="EMBL" id="MK797989">
    <property type="protein sequence ID" value="QDD68974.1"/>
    <property type="molecule type" value="mRNA"/>
</dbReference>
<comment type="catalytic activity">
    <reaction evidence="16">
        <text>cholesterol + NADPH + O2 + H(+) = 7-dehydrocholesterol + NADP(+) + 2 H2O</text>
        <dbReference type="Rhea" id="RHEA:45024"/>
        <dbReference type="ChEBI" id="CHEBI:15377"/>
        <dbReference type="ChEBI" id="CHEBI:15378"/>
        <dbReference type="ChEBI" id="CHEBI:15379"/>
        <dbReference type="ChEBI" id="CHEBI:16113"/>
        <dbReference type="ChEBI" id="CHEBI:17759"/>
        <dbReference type="ChEBI" id="CHEBI:57783"/>
        <dbReference type="ChEBI" id="CHEBI:58349"/>
        <dbReference type="EC" id="1.14.19.21"/>
    </reaction>
    <physiologicalReaction direction="left-to-right" evidence="16">
        <dbReference type="Rhea" id="RHEA:45025"/>
    </physiologicalReaction>
</comment>
<keyword evidence="4 17" id="KW-0812">Transmembrane</keyword>
<comment type="pathway">
    <text evidence="12">Steroid hormone biosynthesis; dafachronic acid biosynthesis.</text>
</comment>
<feature type="domain" description="Rieske" evidence="18">
    <location>
        <begin position="80"/>
        <end position="184"/>
    </location>
</feature>
<comment type="subcellular location">
    <subcellularLocation>
        <location evidence="2">Membrane</location>
    </subcellularLocation>
</comment>
<feature type="transmembrane region" description="Helical" evidence="17">
    <location>
        <begin position="6"/>
        <end position="29"/>
    </location>
</feature>
<dbReference type="GO" id="GO:0005737">
    <property type="term" value="C:cytoplasm"/>
    <property type="evidence" value="ECO:0007669"/>
    <property type="project" value="TreeGrafter"/>
</dbReference>
<keyword evidence="6" id="KW-0479">Metal-binding</keyword>
<organism evidence="19">
    <name type="scientific">Tigriopus japonicus</name>
    <name type="common">Copepod</name>
    <dbReference type="NCBI Taxonomy" id="158387"/>
    <lineage>
        <taxon>Eukaryota</taxon>
        <taxon>Metazoa</taxon>
        <taxon>Ecdysozoa</taxon>
        <taxon>Arthropoda</taxon>
        <taxon>Crustacea</taxon>
        <taxon>Multicrustacea</taxon>
        <taxon>Hexanauplia</taxon>
        <taxon>Copepoda</taxon>
        <taxon>Harpacticoida</taxon>
        <taxon>Harpacticidae</taxon>
        <taxon>Tigriopus</taxon>
    </lineage>
</organism>
<evidence type="ECO:0000256" key="14">
    <source>
        <dbReference type="ARBA" id="ARBA00026095"/>
    </source>
</evidence>
<keyword evidence="7 17" id="KW-1133">Transmembrane helix</keyword>
<dbReference type="UniPathway" id="UPA01020"/>
<comment type="cofactor">
    <cofactor evidence="1">
        <name>Fe cation</name>
        <dbReference type="ChEBI" id="CHEBI:24875"/>
    </cofactor>
</comment>
<dbReference type="PANTHER" id="PTHR21266">
    <property type="entry name" value="IRON-SULFUR DOMAIN CONTAINING PROTEIN"/>
    <property type="match status" value="1"/>
</dbReference>
<keyword evidence="11 17" id="KW-0472">Membrane</keyword>
<dbReference type="GO" id="GO:0170056">
    <property type="term" value="F:cholesterol 7-desaturase [NAD(P)H] activity"/>
    <property type="evidence" value="ECO:0007669"/>
    <property type="project" value="UniProtKB-EC"/>
</dbReference>
<evidence type="ECO:0000256" key="11">
    <source>
        <dbReference type="ARBA" id="ARBA00023136"/>
    </source>
</evidence>
<reference evidence="19" key="1">
    <citation type="journal article" date="2019" name="Aquat. Toxicol.">
        <title>Effects of atrazine on life parameters, oxidative stress, and ecdysteroid biosynthetic pathway in the marine copepod Tigriopus japonicus.</title>
        <authorList>
            <person name="Yoon D.S."/>
            <person name="Park J.C."/>
            <person name="Park H.G."/>
            <person name="Lee J.S."/>
            <person name="Han J."/>
        </authorList>
    </citation>
    <scope>NUCLEOTIDE SEQUENCE</scope>
</reference>
<keyword evidence="10" id="KW-0411">Iron-sulfur</keyword>
<evidence type="ECO:0000256" key="3">
    <source>
        <dbReference type="ARBA" id="ARBA00004972"/>
    </source>
</evidence>
<dbReference type="GO" id="GO:0046872">
    <property type="term" value="F:metal ion binding"/>
    <property type="evidence" value="ECO:0007669"/>
    <property type="project" value="UniProtKB-KW"/>
</dbReference>
<accession>A0A4Y5V0P6</accession>
<sequence>MEFDNFTGSLSTSIGIVSLLIMTFVNYWLWCIPMNRIRAVDEVGFHQITETGKRKKLAINRLRKSRKAGKMPPAFPNGWFVLAESRDIKPGQIKHVSALGTEFAVFRGEESEKIFVTDAYCPHLGANITVGGSIRGDCVTCPFHEWSFDGNTGKCMDIPYAEKIPESAKLSTKTYMEANGLIYVWFHSDNIEPTWFPPVLDQLSPSAPKSWVYQGRNEYEISSHIQDIPENGADVAHLNAVHKTTILAGGEPSQWIQRLTQWAWHEWGVQWAPETEEGREHRARVELKHEMKVFGGIPLFSLNVVGEQIGPALVHLHFESFMGKGVMIQYVLPLEPMLQKIVHVFYTQRTWLAPYAKMVLLGESILLERDIAVWNSKTYADRPFLVKEDHLIRQHRRWYSQFYSESSPRFSEANGIGDW</sequence>
<dbReference type="PROSITE" id="PS51296">
    <property type="entry name" value="RIESKE"/>
    <property type="match status" value="1"/>
</dbReference>
<dbReference type="InterPro" id="IPR036922">
    <property type="entry name" value="Rieske_2Fe-2S_sf"/>
</dbReference>
<dbReference type="SUPFAM" id="SSF55961">
    <property type="entry name" value="Bet v1-like"/>
    <property type="match status" value="1"/>
</dbReference>
<comment type="pathway">
    <text evidence="3">Hormone biosynthesis.</text>
</comment>
<protein>
    <recommendedName>
        <fullName evidence="14">cholesterol 7-desaturase</fullName>
        <ecNumber evidence="14">1.14.19.21</ecNumber>
    </recommendedName>
</protein>
<evidence type="ECO:0000256" key="6">
    <source>
        <dbReference type="ARBA" id="ARBA00022723"/>
    </source>
</evidence>
<dbReference type="GO" id="GO:0016020">
    <property type="term" value="C:membrane"/>
    <property type="evidence" value="ECO:0007669"/>
    <property type="project" value="UniProtKB-SubCell"/>
</dbReference>
<dbReference type="GO" id="GO:0008203">
    <property type="term" value="P:cholesterol metabolic process"/>
    <property type="evidence" value="ECO:0007669"/>
    <property type="project" value="InterPro"/>
</dbReference>
<keyword evidence="8" id="KW-0560">Oxidoreductase</keyword>
<dbReference type="PANTHER" id="PTHR21266:SF32">
    <property type="entry name" value="CHOLESTEROL 7-DESATURASE NVD"/>
    <property type="match status" value="1"/>
</dbReference>
<dbReference type="Pfam" id="PF00355">
    <property type="entry name" value="Rieske"/>
    <property type="match status" value="1"/>
</dbReference>
<evidence type="ECO:0000256" key="15">
    <source>
        <dbReference type="ARBA" id="ARBA00047853"/>
    </source>
</evidence>
<evidence type="ECO:0000256" key="9">
    <source>
        <dbReference type="ARBA" id="ARBA00023004"/>
    </source>
</evidence>
<evidence type="ECO:0000259" key="18">
    <source>
        <dbReference type="PROSITE" id="PS51296"/>
    </source>
</evidence>
<evidence type="ECO:0000256" key="13">
    <source>
        <dbReference type="ARBA" id="ARBA00025729"/>
    </source>
</evidence>
<evidence type="ECO:0000256" key="4">
    <source>
        <dbReference type="ARBA" id="ARBA00022692"/>
    </source>
</evidence>
<dbReference type="Gene3D" id="3.90.380.10">
    <property type="entry name" value="Naphthalene 1,2-dioxygenase Alpha Subunit, Chain A, domain 1"/>
    <property type="match status" value="1"/>
</dbReference>
<evidence type="ECO:0000256" key="1">
    <source>
        <dbReference type="ARBA" id="ARBA00001962"/>
    </source>
</evidence>
<evidence type="ECO:0000256" key="7">
    <source>
        <dbReference type="ARBA" id="ARBA00022989"/>
    </source>
</evidence>
<evidence type="ECO:0000256" key="8">
    <source>
        <dbReference type="ARBA" id="ARBA00023002"/>
    </source>
</evidence>
<dbReference type="Pfam" id="PF19298">
    <property type="entry name" value="KshA_C"/>
    <property type="match status" value="1"/>
</dbReference>
<keyword evidence="5" id="KW-0001">2Fe-2S</keyword>
<dbReference type="EC" id="1.14.19.21" evidence="14"/>
<dbReference type="Gene3D" id="2.102.10.10">
    <property type="entry name" value="Rieske [2Fe-2S] iron-sulphur domain"/>
    <property type="match status" value="1"/>
</dbReference>
<dbReference type="SUPFAM" id="SSF50022">
    <property type="entry name" value="ISP domain"/>
    <property type="match status" value="1"/>
</dbReference>
<evidence type="ECO:0000256" key="10">
    <source>
        <dbReference type="ARBA" id="ARBA00023014"/>
    </source>
</evidence>
<evidence type="ECO:0000256" key="16">
    <source>
        <dbReference type="ARBA" id="ARBA00049548"/>
    </source>
</evidence>
<dbReference type="AlphaFoldDB" id="A0A4Y5V0P6"/>
<keyword evidence="9" id="KW-0408">Iron</keyword>
<dbReference type="GO" id="GO:0051537">
    <property type="term" value="F:2 iron, 2 sulfur cluster binding"/>
    <property type="evidence" value="ECO:0007669"/>
    <property type="project" value="UniProtKB-KW"/>
</dbReference>